<dbReference type="AlphaFoldDB" id="A0A8T0I1Q8"/>
<feature type="compositionally biased region" description="Basic and acidic residues" evidence="1">
    <location>
        <begin position="15"/>
        <end position="25"/>
    </location>
</feature>
<dbReference type="Proteomes" id="UP000822688">
    <property type="component" value="Chromosome 5"/>
</dbReference>
<organism evidence="2 3">
    <name type="scientific">Ceratodon purpureus</name>
    <name type="common">Fire moss</name>
    <name type="synonym">Dicranum purpureum</name>
    <dbReference type="NCBI Taxonomy" id="3225"/>
    <lineage>
        <taxon>Eukaryota</taxon>
        <taxon>Viridiplantae</taxon>
        <taxon>Streptophyta</taxon>
        <taxon>Embryophyta</taxon>
        <taxon>Bryophyta</taxon>
        <taxon>Bryophytina</taxon>
        <taxon>Bryopsida</taxon>
        <taxon>Dicranidae</taxon>
        <taxon>Pseudoditrichales</taxon>
        <taxon>Ditrichaceae</taxon>
        <taxon>Ceratodon</taxon>
    </lineage>
</organism>
<accession>A0A8T0I1Q8</accession>
<name>A0A8T0I1Q8_CERPU</name>
<evidence type="ECO:0000256" key="1">
    <source>
        <dbReference type="SAM" id="MobiDB-lite"/>
    </source>
</evidence>
<reference evidence="2" key="1">
    <citation type="submission" date="2020-06" db="EMBL/GenBank/DDBJ databases">
        <title>WGS assembly of Ceratodon purpureus strain R40.</title>
        <authorList>
            <person name="Carey S.B."/>
            <person name="Jenkins J."/>
            <person name="Shu S."/>
            <person name="Lovell J.T."/>
            <person name="Sreedasyam A."/>
            <person name="Maumus F."/>
            <person name="Tiley G.P."/>
            <person name="Fernandez-Pozo N."/>
            <person name="Barry K."/>
            <person name="Chen C."/>
            <person name="Wang M."/>
            <person name="Lipzen A."/>
            <person name="Daum C."/>
            <person name="Saski C.A."/>
            <person name="Payton A.C."/>
            <person name="Mcbreen J.C."/>
            <person name="Conrad R.E."/>
            <person name="Kollar L.M."/>
            <person name="Olsson S."/>
            <person name="Huttunen S."/>
            <person name="Landis J.B."/>
            <person name="Wickett N.J."/>
            <person name="Johnson M.G."/>
            <person name="Rensing S.A."/>
            <person name="Grimwood J."/>
            <person name="Schmutz J."/>
            <person name="Mcdaniel S.F."/>
        </authorList>
    </citation>
    <scope>NUCLEOTIDE SEQUENCE</scope>
    <source>
        <strain evidence="2">R40</strain>
    </source>
</reference>
<comment type="caution">
    <text evidence="2">The sequence shown here is derived from an EMBL/GenBank/DDBJ whole genome shotgun (WGS) entry which is preliminary data.</text>
</comment>
<sequence length="110" mass="12543">MNLRYSINKRFNTLRPHDQHDRSIRNSEILQQRSNASSSTMQKHGSLAPDTMTLSPLQNLYPSHLNCYDDTSTHTQLPPAASINNYLHLPDTRWLPFPCTTYTNNGSEGV</sequence>
<feature type="region of interest" description="Disordered" evidence="1">
    <location>
        <begin position="12"/>
        <end position="55"/>
    </location>
</feature>
<dbReference type="EMBL" id="CM026425">
    <property type="protein sequence ID" value="KAG0576845.1"/>
    <property type="molecule type" value="Genomic_DNA"/>
</dbReference>
<protein>
    <submittedName>
        <fullName evidence="2">Uncharacterized protein</fullName>
    </submittedName>
</protein>
<keyword evidence="3" id="KW-1185">Reference proteome</keyword>
<gene>
    <name evidence="2" type="ORF">KC19_5G112500</name>
</gene>
<evidence type="ECO:0000313" key="3">
    <source>
        <dbReference type="Proteomes" id="UP000822688"/>
    </source>
</evidence>
<proteinExistence type="predicted"/>
<feature type="compositionally biased region" description="Polar residues" evidence="1">
    <location>
        <begin position="26"/>
        <end position="43"/>
    </location>
</feature>
<evidence type="ECO:0000313" key="2">
    <source>
        <dbReference type="EMBL" id="KAG0576845.1"/>
    </source>
</evidence>